<accession>A0A4U1BYR7</accession>
<name>A0A4U1BYR7_9SPHI</name>
<dbReference type="EC" id="2.1.1.-" evidence="1"/>
<keyword evidence="2" id="KW-1185">Reference proteome</keyword>
<dbReference type="GO" id="GO:0008168">
    <property type="term" value="F:methyltransferase activity"/>
    <property type="evidence" value="ECO:0007669"/>
    <property type="project" value="UniProtKB-KW"/>
</dbReference>
<comment type="caution">
    <text evidence="1">The sequence shown here is derived from an EMBL/GenBank/DDBJ whole genome shotgun (WGS) entry which is preliminary data.</text>
</comment>
<gene>
    <name evidence="1" type="ORF">FA046_16300</name>
</gene>
<dbReference type="InterPro" id="IPR027612">
    <property type="entry name" value="Put_MTase_LIC12133"/>
</dbReference>
<keyword evidence="1" id="KW-0808">Transferase</keyword>
<dbReference type="GO" id="GO:0032259">
    <property type="term" value="P:methylation"/>
    <property type="evidence" value="ECO:0007669"/>
    <property type="project" value="UniProtKB-KW"/>
</dbReference>
<keyword evidence="1" id="KW-0489">Methyltransferase</keyword>
<dbReference type="AlphaFoldDB" id="A0A4U1BYR7"/>
<dbReference type="OrthoDB" id="118271at2"/>
<evidence type="ECO:0000313" key="1">
    <source>
        <dbReference type="EMBL" id="TKB95561.1"/>
    </source>
</evidence>
<reference evidence="1 2" key="1">
    <citation type="submission" date="2019-04" db="EMBL/GenBank/DDBJ databases">
        <title>Pedobacter sp. AR-3-17 sp. nov., isolated from Arctic soil.</title>
        <authorList>
            <person name="Dahal R.H."/>
            <person name="Kim D.-U."/>
        </authorList>
    </citation>
    <scope>NUCLEOTIDE SEQUENCE [LARGE SCALE GENOMIC DNA]</scope>
    <source>
        <strain evidence="1 2">AR-3-17</strain>
    </source>
</reference>
<dbReference type="Proteomes" id="UP000308181">
    <property type="component" value="Unassembled WGS sequence"/>
</dbReference>
<sequence>MFLKKLLFKLIRRYKPRSYGWFNSYSTWQEAQNQCSGYNSDAILKKVKTSTLKVKSGEAVFERDGVIYDQIYYSWPLLSQLLLAASQNNGQLSVIDFGGSLGTTFFQNRVYLQQLKKVQWSVLEQGNFVTTGQSEIAGNGLDFFYTVEEAIQNKGEHQVLLLSCVLPYIEKPYELLDYLLKFSFEYIILESTYYNYQPYDRICIQKVDPVAYDASYPCWLLDYEKVKTIFLNDYTVLTEYETGIHFYLDGERVEYKSVIFKRKDSLQN</sequence>
<evidence type="ECO:0000313" key="2">
    <source>
        <dbReference type="Proteomes" id="UP000308181"/>
    </source>
</evidence>
<organism evidence="1 2">
    <name type="scientific">Pedobacter cryophilus</name>
    <dbReference type="NCBI Taxonomy" id="2571271"/>
    <lineage>
        <taxon>Bacteria</taxon>
        <taxon>Pseudomonadati</taxon>
        <taxon>Bacteroidota</taxon>
        <taxon>Sphingobacteriia</taxon>
        <taxon>Sphingobacteriales</taxon>
        <taxon>Sphingobacteriaceae</taxon>
        <taxon>Pedobacter</taxon>
    </lineage>
</organism>
<dbReference type="EMBL" id="SWBP01000008">
    <property type="protein sequence ID" value="TKB95561.1"/>
    <property type="molecule type" value="Genomic_DNA"/>
</dbReference>
<proteinExistence type="predicted"/>
<dbReference type="NCBIfam" id="TIGR04325">
    <property type="entry name" value="MTase_LIC12133"/>
    <property type="match status" value="1"/>
</dbReference>
<protein>
    <submittedName>
        <fullName evidence="1">Methyltransferase, TIGR04325 family</fullName>
        <ecNumber evidence="1">2.1.1.-</ecNumber>
    </submittedName>
</protein>